<evidence type="ECO:0000256" key="1">
    <source>
        <dbReference type="ARBA" id="ARBA00022723"/>
    </source>
</evidence>
<dbReference type="InterPro" id="IPR000008">
    <property type="entry name" value="C2_dom"/>
</dbReference>
<evidence type="ECO:0000313" key="4">
    <source>
        <dbReference type="EMBL" id="KAK8899232.1"/>
    </source>
</evidence>
<dbReference type="EMBL" id="JAPFFF010000001">
    <property type="protein sequence ID" value="KAK8899232.1"/>
    <property type="molecule type" value="Genomic_DNA"/>
</dbReference>
<evidence type="ECO:0000259" key="3">
    <source>
        <dbReference type="PROSITE" id="PS50004"/>
    </source>
</evidence>
<proteinExistence type="predicted"/>
<keyword evidence="2" id="KW-0106">Calcium</keyword>
<comment type="caution">
    <text evidence="4">The sequence shown here is derived from an EMBL/GenBank/DDBJ whole genome shotgun (WGS) entry which is preliminary data.</text>
</comment>
<dbReference type="PANTHER" id="PTHR45911:SF4">
    <property type="entry name" value="MULTIPLE C2 AND TRANSMEMBRANE DOMAIN-CONTAINING PROTEIN"/>
    <property type="match status" value="1"/>
</dbReference>
<sequence>MLLHIRAIEAADLPRMDDGGQSDPYLTFQLDQSPETFKTKIVKQNLNPIWNEVFDIPIFEGNRNVLHVELLDSDKVKSYNFNTYKRYRSQ</sequence>
<dbReference type="Proteomes" id="UP001470230">
    <property type="component" value="Unassembled WGS sequence"/>
</dbReference>
<dbReference type="SMART" id="SM00239">
    <property type="entry name" value="C2"/>
    <property type="match status" value="1"/>
</dbReference>
<dbReference type="CDD" id="cd00030">
    <property type="entry name" value="C2"/>
    <property type="match status" value="1"/>
</dbReference>
<dbReference type="PANTHER" id="PTHR45911">
    <property type="entry name" value="C2 DOMAIN-CONTAINING PROTEIN"/>
    <property type="match status" value="1"/>
</dbReference>
<dbReference type="InterPro" id="IPR035892">
    <property type="entry name" value="C2_domain_sf"/>
</dbReference>
<evidence type="ECO:0000256" key="2">
    <source>
        <dbReference type="ARBA" id="ARBA00022837"/>
    </source>
</evidence>
<keyword evidence="1" id="KW-0479">Metal-binding</keyword>
<dbReference type="PRINTS" id="PR00360">
    <property type="entry name" value="C2DOMAIN"/>
</dbReference>
<accession>A0ABR2L7N7</accession>
<dbReference type="Gene3D" id="2.60.40.150">
    <property type="entry name" value="C2 domain"/>
    <property type="match status" value="1"/>
</dbReference>
<reference evidence="4 5" key="1">
    <citation type="submission" date="2024-04" db="EMBL/GenBank/DDBJ databases">
        <title>Tritrichomonas musculus Genome.</title>
        <authorList>
            <person name="Alves-Ferreira E."/>
            <person name="Grigg M."/>
            <person name="Lorenzi H."/>
            <person name="Galac M."/>
        </authorList>
    </citation>
    <scope>NUCLEOTIDE SEQUENCE [LARGE SCALE GENOMIC DNA]</scope>
    <source>
        <strain evidence="4 5">EAF2021</strain>
    </source>
</reference>
<feature type="domain" description="C2" evidence="3">
    <location>
        <begin position="1"/>
        <end position="90"/>
    </location>
</feature>
<gene>
    <name evidence="4" type="ORF">M9Y10_001539</name>
</gene>
<organism evidence="4 5">
    <name type="scientific">Tritrichomonas musculus</name>
    <dbReference type="NCBI Taxonomy" id="1915356"/>
    <lineage>
        <taxon>Eukaryota</taxon>
        <taxon>Metamonada</taxon>
        <taxon>Parabasalia</taxon>
        <taxon>Tritrichomonadida</taxon>
        <taxon>Tritrichomonadidae</taxon>
        <taxon>Tritrichomonas</taxon>
    </lineage>
</organism>
<dbReference type="SUPFAM" id="SSF49562">
    <property type="entry name" value="C2 domain (Calcium/lipid-binding domain, CaLB)"/>
    <property type="match status" value="1"/>
</dbReference>
<keyword evidence="5" id="KW-1185">Reference proteome</keyword>
<protein>
    <submittedName>
        <fullName evidence="4">GTPase activator activity protein</fullName>
    </submittedName>
</protein>
<name>A0ABR2L7N7_9EUKA</name>
<evidence type="ECO:0000313" key="5">
    <source>
        <dbReference type="Proteomes" id="UP001470230"/>
    </source>
</evidence>
<dbReference type="PROSITE" id="PS50004">
    <property type="entry name" value="C2"/>
    <property type="match status" value="1"/>
</dbReference>
<dbReference type="Pfam" id="PF00168">
    <property type="entry name" value="C2"/>
    <property type="match status" value="1"/>
</dbReference>